<protein>
    <recommendedName>
        <fullName evidence="1">RNA-dependent RNA polymerase</fullName>
        <ecNumber evidence="1">2.7.7.48</ecNumber>
    </recommendedName>
</protein>
<dbReference type="PANTHER" id="PTHR23079:SF55">
    <property type="entry name" value="RNA-DIRECTED RNA POLYMERASE"/>
    <property type="match status" value="1"/>
</dbReference>
<keyword evidence="1" id="KW-0808">Transferase</keyword>
<dbReference type="GO" id="GO:0003723">
    <property type="term" value="F:RNA binding"/>
    <property type="evidence" value="ECO:0007669"/>
    <property type="project" value="UniProtKB-KW"/>
</dbReference>
<keyword evidence="1" id="KW-0548">Nucleotidyltransferase</keyword>
<gene>
    <name evidence="3" type="ORF">PPACK8108_LOCUS4293</name>
</gene>
<keyword evidence="1" id="KW-0694">RNA-binding</keyword>
<dbReference type="GO" id="GO:0003968">
    <property type="term" value="F:RNA-directed RNA polymerase activity"/>
    <property type="evidence" value="ECO:0007669"/>
    <property type="project" value="UniProtKB-KW"/>
</dbReference>
<evidence type="ECO:0000259" key="2">
    <source>
        <dbReference type="Pfam" id="PF05183"/>
    </source>
</evidence>
<comment type="catalytic activity">
    <reaction evidence="1">
        <text>RNA(n) + a ribonucleoside 5'-triphosphate = RNA(n+1) + diphosphate</text>
        <dbReference type="Rhea" id="RHEA:21248"/>
        <dbReference type="Rhea" id="RHEA-COMP:14527"/>
        <dbReference type="Rhea" id="RHEA-COMP:17342"/>
        <dbReference type="ChEBI" id="CHEBI:33019"/>
        <dbReference type="ChEBI" id="CHEBI:61557"/>
        <dbReference type="ChEBI" id="CHEBI:140395"/>
        <dbReference type="EC" id="2.7.7.48"/>
    </reaction>
</comment>
<dbReference type="EMBL" id="CALTRL010000786">
    <property type="protein sequence ID" value="CAH7669648.1"/>
    <property type="molecule type" value="Genomic_DNA"/>
</dbReference>
<sequence>MIAISNGPPAKAGELILLRNHRRFQDGSLPWSHIYEIARIFNGLTSEENSLVDFDRLIRKASKLTNPGDIQGLEKLKNPMGMKFQIKRAFNDAVESKESLNNLQQKLGYGLLLDTPNCDSEEPRIKFEPPVWCKSNALNRTYGSDNFLLVKLTDPFEKRVRQESKVGAKAQSTIIKFFNQSIRIGNRVFHTFLRKESTVWLVYLDNLGVKSTQEFVNELMDLEMNKNLTVAKWTARMSLWISATCATIDFDPENIRRVPDIYSDSLIISLMQMNLVAETLGLGYVPSAIEGKIGVRSIVWRLGELDDGEDEDQRLIQLWSHQLQCKHHLTIKFRAHRFCSETRVFKLEEEAFIIPRKYCIDMGECNGMSEIMTDGSGAISYGAAINICRSLGRSFSTLPLTSFWVSFSGFAKGLWYVDHQASPDDMSEWIEVRDSQWKAEPSTGYKYHFNLCRLSRPVESGHVGKQMIPVLCSRGVPNKVLHDLLIQSIIHKIQSFNTPDPVKLLHAITRQGSFFRIRKAIADTLHRATHNPTAYRSFGDEKIKSFGQMEDQQNVDQTIDRLDSISLMPKYSDEVIISMIAAGFSTSNRFIIDRIRKIKDSFIQDSLKFRIPILEATYVYAMPDPTGTLKENEAFIQFSEFCDPTTGIKISSLNCMGLVARSPCVTAIDCRKVKLVENEILRRNYYDVLVCSVKGKQSVLSLLSGGIDNKHFFVGDQVAVIWNKQLVDSFKNADVEEHEKFDVMEYFEATRKGTVKEILLPLFEDDDPEEFLRAVQDTMVEGLFTPNHAGSFAWKQATFEYALGASHPLTLSLGEIYVQCLDAPKQGLSLNAKRVKELDVRIRKEFSKVVLSDGRRLVNLIKGDQLPLPDFLRDEPKILNGSFQGNFFNYANGGKVHIFDDLLKEGRKFFTDYSSKISEKDKLTHAQRSRDRDRDLSHYFDEEMKQYMAKQGTDLWVIWISVLRPLKHKMERLSEMNRDLVHKSASNRDWDKLWSDHYSVATQGAKRDFTNLTTINRTYHNHTYKEAYEVQEREREEIDSCKSMTWEKAQDLKAAYLNGLDELGFSLLKASCLSFSCNPECFLPYEVAFREMCYLKARARQNEYRTNQAWETDKISRAPRTLNAECYYASVVKSGSASKRRPEDSSSYDPV</sequence>
<feature type="domain" description="RDRP core" evidence="2">
    <location>
        <begin position="340"/>
        <end position="836"/>
    </location>
</feature>
<dbReference type="Pfam" id="PF05183">
    <property type="entry name" value="RdRP"/>
    <property type="match status" value="2"/>
</dbReference>
<feature type="domain" description="RDRP core" evidence="2">
    <location>
        <begin position="124"/>
        <end position="294"/>
    </location>
</feature>
<evidence type="ECO:0000256" key="1">
    <source>
        <dbReference type="RuleBase" id="RU363098"/>
    </source>
</evidence>
<evidence type="ECO:0000313" key="3">
    <source>
        <dbReference type="EMBL" id="CAH7669648.1"/>
    </source>
</evidence>
<dbReference type="PANTHER" id="PTHR23079">
    <property type="entry name" value="RNA-DEPENDENT RNA POLYMERASE"/>
    <property type="match status" value="1"/>
</dbReference>
<comment type="similarity">
    <text evidence="1">Belongs to the RdRP family.</text>
</comment>
<name>A0AAV0ANR9_PHAPC</name>
<accession>A0AAV0ANR9</accession>
<dbReference type="GO" id="GO:0030422">
    <property type="term" value="P:siRNA processing"/>
    <property type="evidence" value="ECO:0007669"/>
    <property type="project" value="TreeGrafter"/>
</dbReference>
<organism evidence="3 4">
    <name type="scientific">Phakopsora pachyrhizi</name>
    <name type="common">Asian soybean rust disease fungus</name>
    <dbReference type="NCBI Taxonomy" id="170000"/>
    <lineage>
        <taxon>Eukaryota</taxon>
        <taxon>Fungi</taxon>
        <taxon>Dikarya</taxon>
        <taxon>Basidiomycota</taxon>
        <taxon>Pucciniomycotina</taxon>
        <taxon>Pucciniomycetes</taxon>
        <taxon>Pucciniales</taxon>
        <taxon>Phakopsoraceae</taxon>
        <taxon>Phakopsora</taxon>
    </lineage>
</organism>
<keyword evidence="4" id="KW-1185">Reference proteome</keyword>
<dbReference type="Proteomes" id="UP001153365">
    <property type="component" value="Unassembled WGS sequence"/>
</dbReference>
<dbReference type="InterPro" id="IPR007855">
    <property type="entry name" value="RDRP"/>
</dbReference>
<evidence type="ECO:0000313" key="4">
    <source>
        <dbReference type="Proteomes" id="UP001153365"/>
    </source>
</evidence>
<comment type="caution">
    <text evidence="3">The sequence shown here is derived from an EMBL/GenBank/DDBJ whole genome shotgun (WGS) entry which is preliminary data.</text>
</comment>
<dbReference type="InterPro" id="IPR057596">
    <property type="entry name" value="RDRP_core"/>
</dbReference>
<proteinExistence type="inferred from homology"/>
<dbReference type="EC" id="2.7.7.48" evidence="1"/>
<keyword evidence="1" id="KW-0696">RNA-directed RNA polymerase</keyword>
<dbReference type="GO" id="GO:0031380">
    <property type="term" value="C:nuclear RNA-directed RNA polymerase complex"/>
    <property type="evidence" value="ECO:0007669"/>
    <property type="project" value="TreeGrafter"/>
</dbReference>
<dbReference type="AlphaFoldDB" id="A0AAV0ANR9"/>
<reference evidence="3" key="1">
    <citation type="submission" date="2022-06" db="EMBL/GenBank/DDBJ databases">
        <authorList>
            <consortium name="SYNGENTA / RWTH Aachen University"/>
        </authorList>
    </citation>
    <scope>NUCLEOTIDE SEQUENCE</scope>
</reference>